<evidence type="ECO:0000256" key="8">
    <source>
        <dbReference type="ARBA" id="ARBA00022840"/>
    </source>
</evidence>
<dbReference type="Gene3D" id="3.30.470.20">
    <property type="entry name" value="ATP-grasp fold, B domain"/>
    <property type="match status" value="1"/>
</dbReference>
<accession>A0AAY4BLZ0</accession>
<keyword evidence="8 11" id="KW-0067">ATP-binding</keyword>
<dbReference type="InterPro" id="IPR000560">
    <property type="entry name" value="His_Pase_clade-2"/>
</dbReference>
<dbReference type="SUPFAM" id="SSF56059">
    <property type="entry name" value="Glutathione synthetase ATP-binding domain-like"/>
    <property type="match status" value="1"/>
</dbReference>
<evidence type="ECO:0000256" key="3">
    <source>
        <dbReference type="ARBA" id="ARBA00022490"/>
    </source>
</evidence>
<proteinExistence type="inferred from homology"/>
<feature type="compositionally biased region" description="Polar residues" evidence="12">
    <location>
        <begin position="1095"/>
        <end position="1111"/>
    </location>
</feature>
<reference evidence="14" key="3">
    <citation type="submission" date="2025-09" db="UniProtKB">
        <authorList>
            <consortium name="Ensembl"/>
        </authorList>
    </citation>
    <scope>IDENTIFICATION</scope>
</reference>
<dbReference type="InterPro" id="IPR029033">
    <property type="entry name" value="His_PPase_superfam"/>
</dbReference>
<feature type="region of interest" description="Disordered" evidence="12">
    <location>
        <begin position="1091"/>
        <end position="1134"/>
    </location>
</feature>
<evidence type="ECO:0000256" key="6">
    <source>
        <dbReference type="ARBA" id="ARBA00022741"/>
    </source>
</evidence>
<dbReference type="GO" id="GO:0005524">
    <property type="term" value="F:ATP binding"/>
    <property type="evidence" value="ECO:0007669"/>
    <property type="project" value="UniProtKB-KW"/>
</dbReference>
<dbReference type="PROSITE" id="PS00616">
    <property type="entry name" value="HIS_ACID_PHOSPHAT_1"/>
    <property type="match status" value="1"/>
</dbReference>
<reference evidence="14 15" key="1">
    <citation type="submission" date="2020-06" db="EMBL/GenBank/DDBJ databases">
        <authorList>
            <consortium name="Wellcome Sanger Institute Data Sharing"/>
        </authorList>
    </citation>
    <scope>NUCLEOTIDE SEQUENCE [LARGE SCALE GENOMIC DNA]</scope>
</reference>
<keyword evidence="5 11" id="KW-0808">Transferase</keyword>
<feature type="domain" description="VIP1 N-terminal" evidence="13">
    <location>
        <begin position="64"/>
        <end position="153"/>
    </location>
</feature>
<evidence type="ECO:0000256" key="1">
    <source>
        <dbReference type="ARBA" id="ARBA00004514"/>
    </source>
</evidence>
<dbReference type="GO" id="GO:0033857">
    <property type="term" value="F:5-diphosphoinositol pentakisphosphate 1-kinase activity"/>
    <property type="evidence" value="ECO:0007669"/>
    <property type="project" value="TreeGrafter"/>
</dbReference>
<feature type="compositionally biased region" description="Polar residues" evidence="12">
    <location>
        <begin position="1122"/>
        <end position="1134"/>
    </location>
</feature>
<feature type="compositionally biased region" description="Polar residues" evidence="12">
    <location>
        <begin position="1188"/>
        <end position="1202"/>
    </location>
</feature>
<keyword evidence="15" id="KW-1185">Reference proteome</keyword>
<dbReference type="GO" id="GO:0000828">
    <property type="term" value="F:inositol hexakisphosphate kinase activity"/>
    <property type="evidence" value="ECO:0007669"/>
    <property type="project" value="TreeGrafter"/>
</dbReference>
<dbReference type="GO" id="GO:0005829">
    <property type="term" value="C:cytosol"/>
    <property type="evidence" value="ECO:0007669"/>
    <property type="project" value="UniProtKB-SubCell"/>
</dbReference>
<dbReference type="EC" id="2.7.4.24" evidence="11"/>
<dbReference type="AlphaFoldDB" id="A0AAY4BLZ0"/>
<organism evidence="14 15">
    <name type="scientific">Denticeps clupeoides</name>
    <name type="common">denticle herring</name>
    <dbReference type="NCBI Taxonomy" id="299321"/>
    <lineage>
        <taxon>Eukaryota</taxon>
        <taxon>Metazoa</taxon>
        <taxon>Chordata</taxon>
        <taxon>Craniata</taxon>
        <taxon>Vertebrata</taxon>
        <taxon>Euteleostomi</taxon>
        <taxon>Actinopterygii</taxon>
        <taxon>Neopterygii</taxon>
        <taxon>Teleostei</taxon>
        <taxon>Clupei</taxon>
        <taxon>Clupeiformes</taxon>
        <taxon>Denticipitoidei</taxon>
        <taxon>Denticipitidae</taxon>
        <taxon>Denticeps</taxon>
    </lineage>
</organism>
<evidence type="ECO:0000256" key="10">
    <source>
        <dbReference type="ARBA" id="ARBA00034629"/>
    </source>
</evidence>
<comment type="similarity">
    <text evidence="2 11">Belongs to the histidine acid phosphatase family. VIP1 subfamily.</text>
</comment>
<dbReference type="FunFam" id="3.30.470.20:FF:000003">
    <property type="entry name" value="Inositol hexakisphosphate and diphosphoinositol-pentakisphosphate kinase"/>
    <property type="match status" value="1"/>
</dbReference>
<keyword evidence="7 11" id="KW-0418">Kinase</keyword>
<comment type="function">
    <text evidence="11">Bifunctional inositol kinase that acts in concert with the IP6K kinases to synthesize the diphosphate group-containing inositol pyrophosphates diphosphoinositol pentakisphosphate, PP-InsP5, and bis-diphosphoinositol tetrakisphosphate, (PP)2-InsP4. PP-InsP5 and (PP)2-InsP4, also respectively called InsP7 and InsP8, may regulate a variety of cellular processes, including apoptosis, vesicle trafficking, cytoskeletal dynamics, and exocytosis. Phosphorylates inositol hexakisphosphate (InsP6).</text>
</comment>
<dbReference type="Gene3D" id="3.40.50.11950">
    <property type="match status" value="1"/>
</dbReference>
<evidence type="ECO:0000256" key="11">
    <source>
        <dbReference type="RuleBase" id="RU365032"/>
    </source>
</evidence>
<dbReference type="SUPFAM" id="SSF53254">
    <property type="entry name" value="Phosphoglycerate mutase-like"/>
    <property type="match status" value="1"/>
</dbReference>
<feature type="region of interest" description="Disordered" evidence="12">
    <location>
        <begin position="1175"/>
        <end position="1222"/>
    </location>
</feature>
<dbReference type="InterPro" id="IPR033379">
    <property type="entry name" value="Acid_Pase_AS"/>
</dbReference>
<dbReference type="InterPro" id="IPR040557">
    <property type="entry name" value="VIP1_N"/>
</dbReference>
<dbReference type="GO" id="GO:0006020">
    <property type="term" value="P:inositol metabolic process"/>
    <property type="evidence" value="ECO:0007669"/>
    <property type="project" value="TreeGrafter"/>
</dbReference>
<dbReference type="Pfam" id="PF18086">
    <property type="entry name" value="PPIP5K2_N"/>
    <property type="match status" value="1"/>
</dbReference>
<keyword evidence="4" id="KW-0597">Phosphoprotein</keyword>
<keyword evidence="3 11" id="KW-0963">Cytoplasm</keyword>
<dbReference type="Proteomes" id="UP000694580">
    <property type="component" value="Chromosome 3"/>
</dbReference>
<dbReference type="FunFam" id="3.40.50.1240:FF:000013">
    <property type="entry name" value="Inositol hexakisphosphate and diphosphoinositol-pentakisphosphate kinase"/>
    <property type="match status" value="1"/>
</dbReference>
<reference evidence="14" key="2">
    <citation type="submission" date="2025-08" db="UniProtKB">
        <authorList>
            <consortium name="Ensembl"/>
        </authorList>
    </citation>
    <scope>IDENTIFICATION</scope>
</reference>
<dbReference type="Pfam" id="PF00328">
    <property type="entry name" value="His_Phos_2"/>
    <property type="match status" value="1"/>
</dbReference>
<evidence type="ECO:0000259" key="13">
    <source>
        <dbReference type="Pfam" id="PF18086"/>
    </source>
</evidence>
<dbReference type="PANTHER" id="PTHR12750:SF10">
    <property type="entry name" value="INOSITOL HEXAKISPHOSPHATE AND DIPHOSPHOINOSITOL-PENTAKISPHOSPHATE KINASE 2"/>
    <property type="match status" value="1"/>
</dbReference>
<evidence type="ECO:0000256" key="12">
    <source>
        <dbReference type="SAM" id="MobiDB-lite"/>
    </source>
</evidence>
<evidence type="ECO:0000256" key="2">
    <source>
        <dbReference type="ARBA" id="ARBA00005609"/>
    </source>
</evidence>
<dbReference type="PANTHER" id="PTHR12750">
    <property type="entry name" value="DIPHOSPHOINOSITOL PENTAKISPHOSPHATE KINASE"/>
    <property type="match status" value="1"/>
</dbReference>
<dbReference type="FunFam" id="3.40.50.11950:FF:000003">
    <property type="entry name" value="Inositol hexakisphosphate and diphosphoinositol-pentakisphosphate kinase"/>
    <property type="match status" value="1"/>
</dbReference>
<dbReference type="GeneTree" id="ENSGT00390000009048"/>
<dbReference type="GO" id="GO:0032958">
    <property type="term" value="P:inositol phosphate biosynthetic process"/>
    <property type="evidence" value="ECO:0007669"/>
    <property type="project" value="TreeGrafter"/>
</dbReference>
<dbReference type="CDD" id="cd07061">
    <property type="entry name" value="HP_HAP_like"/>
    <property type="match status" value="1"/>
</dbReference>
<sequence>PWACGAMSMGDADANHPRFFVGADDGEGDELLDPGRVLGYDCLYENVEEEEEEEDEGDDDEEQIVVGICAMSKKSKSKPMKEILERLCLFKYITVVTFEEEVILNEPVENWPLCDCLISFHSKGFPLDKAVAYEKLRNPFVINDLDLQYCIQDRREVYHILKAEGIQLPRYAVLNRDPARPEECNLVEGEDHVEVNGEVFQKPFVEKPVSAEDHNVYIYYPTSAGGGSQRLFRKIGSRSSVYSPESSVRKTGSYIYEEFMPTDGTDVKVYTVGPDYAHAEARKSPALDGKVERDSEGKEVRYPVILNAREKLIAWKVCLAFKQTVCGFDLLRANGQSYVCDVNGFSFVKNSMKYYDDCAKILGNIIMRELAPQFHIPWSIPLEAEDIPIVPTTSGTMMELRCVIAVIRHGDRTPKQKMKMEVRHQRFFDLFEKCEGYKTGKLKLKKPKQLQEVLDIARQLLVELGQNNDSEIEESKAKLEQLKTVLEMYGHFSGINRKVQLTYLPHGCPKTSSEEEDVRRDDPSLLLVLKWGGELTPAGRVQAEELGRAFRCMYPGGQGDYAGFPGCGLLRLHSTYRHDLKIYASDEGRVQMTAAAFAKGLLALEGELTPILVQMVKSANMNGLLDSDSDSLSSCQQRVKARLHEILQKDRDFTSEDYEKLAPTTSTSLVKSMQLIKNPVKTCDKVYSLIQNLTLQIRQRMEDPKSADIQLYHSETLELMLRRWAKLEKDFKMKNGRYNISKIPDIYDCIKYDVQHNSSLKLDNTMEIYRLSKALADIVIPQEYGILQAEKLDIAKGYCTPLIRKIRSDLQRTQDDDTVNKLHPVYSRGVMSPERHVRTRLYFTSESHVHSLLSILRYGALCDETKDDQWKRAMDYLKVVSELNYMTQIVIMLYEDPNKDPSSEERFHVELHFSPGAKGCEEDKNLPSGFGYRPASRELYSMVPSICPLETLHNSLSLKQVDDFLASIAQSHESVLDVSACSPGTMSPPEMSTVVYFQCNWAQMCMLDYLFVFIGFNTAVPVKKAPLNTYTPAKVLPCPFTQSFGKKMPDKTAAGKKILYIKVVSSERAIEQPYFSLFLYSTVSSGSPKKAVPSLDQSASGEKNCSSQETTSKTRLDLPDNSKAQQTLTASTANRSQVSLTVHCEDKGLKPAQPFGNNGVQQMCTGGEKCVEMIRPNSNDEQARGQECMSSCGQTQPNTDVTSADKDPGPSQTGNKDLGHSN</sequence>
<evidence type="ECO:0000256" key="4">
    <source>
        <dbReference type="ARBA" id="ARBA00022553"/>
    </source>
</evidence>
<evidence type="ECO:0000313" key="15">
    <source>
        <dbReference type="Proteomes" id="UP000694580"/>
    </source>
</evidence>
<dbReference type="Ensembl" id="ENSDCDT00010023676.1">
    <property type="protein sequence ID" value="ENSDCDP00010021567.1"/>
    <property type="gene ID" value="ENSDCDG00010007588.1"/>
</dbReference>
<dbReference type="FunFam" id="3.40.50.11950:FF:000001">
    <property type="entry name" value="Inositol hexakisphosphate and diphosphoinositol-pentakisphosphate kinase"/>
    <property type="match status" value="1"/>
</dbReference>
<comment type="catalytic activity">
    <reaction evidence="9">
        <text>5-diphospho-1D-myo-inositol 1,2,3,4,6-pentakisphosphate + ATP + H(+) = 1,5-bis(diphospho)-1D-myo-inositol 2,3,4,6-tetrakisphosphate + ADP</text>
        <dbReference type="Rhea" id="RHEA:10276"/>
        <dbReference type="ChEBI" id="CHEBI:15378"/>
        <dbReference type="ChEBI" id="CHEBI:30616"/>
        <dbReference type="ChEBI" id="CHEBI:58628"/>
        <dbReference type="ChEBI" id="CHEBI:77983"/>
        <dbReference type="ChEBI" id="CHEBI:456216"/>
        <dbReference type="EC" id="2.7.4.24"/>
    </reaction>
    <physiologicalReaction direction="left-to-right" evidence="9">
        <dbReference type="Rhea" id="RHEA:10277"/>
    </physiologicalReaction>
</comment>
<comment type="catalytic activity">
    <reaction evidence="10">
        <text>1D-myo-inositol hexakisphosphate + ATP = 1-diphospho-1D-myo-inositol 2,3,4,5,6-pentakisphosphate + ADP</text>
        <dbReference type="Rhea" id="RHEA:37459"/>
        <dbReference type="ChEBI" id="CHEBI:30616"/>
        <dbReference type="ChEBI" id="CHEBI:58130"/>
        <dbReference type="ChEBI" id="CHEBI:74946"/>
        <dbReference type="ChEBI" id="CHEBI:456216"/>
        <dbReference type="EC" id="2.7.4.24"/>
    </reaction>
    <physiologicalReaction direction="left-to-right" evidence="10">
        <dbReference type="Rhea" id="RHEA:37460"/>
    </physiologicalReaction>
</comment>
<keyword evidence="6 11" id="KW-0547">Nucleotide-binding</keyword>
<dbReference type="InterPro" id="IPR037446">
    <property type="entry name" value="His_Pase_VIP1"/>
</dbReference>
<name>A0AAY4BLZ0_9TELE</name>
<evidence type="ECO:0000256" key="7">
    <source>
        <dbReference type="ARBA" id="ARBA00022777"/>
    </source>
</evidence>
<evidence type="ECO:0000256" key="5">
    <source>
        <dbReference type="ARBA" id="ARBA00022679"/>
    </source>
</evidence>
<evidence type="ECO:0000313" key="14">
    <source>
        <dbReference type="Ensembl" id="ENSDCDP00010021567.1"/>
    </source>
</evidence>
<gene>
    <name evidence="14" type="primary">PPIP5K2</name>
</gene>
<evidence type="ECO:0000256" key="9">
    <source>
        <dbReference type="ARBA" id="ARBA00033696"/>
    </source>
</evidence>
<dbReference type="Gene3D" id="3.40.50.1240">
    <property type="entry name" value="Phosphoglycerate mutase-like"/>
    <property type="match status" value="1"/>
</dbReference>
<protein>
    <recommendedName>
        <fullName evidence="11">Inositol hexakisphosphate and diphosphoinositol-pentakisphosphate kinase</fullName>
        <ecNumber evidence="11">2.7.4.24</ecNumber>
    </recommendedName>
</protein>
<comment type="subcellular location">
    <subcellularLocation>
        <location evidence="1 11">Cytoplasm</location>
        <location evidence="1 11">Cytosol</location>
    </subcellularLocation>
</comment>